<sequence length="496" mass="56149">MHPSTISDGRSLWILQRIGKTPGLWGCTQGAVQFMVYEAMRSKLQAYHGTEQLSPADTMLATTIAKSASMIITNPITVLTVRMRDAGVRGYKYDNIWNSIRSILAKDGVLGFYRGVLVSLVRVMPAQWCTFVTYECVKDAILRYQEANCPGCYMTQNGVPRHDPSSTSERYGNRWYDYQNQLKKRYGPGADLLIRMGYVPDARDHTVHANPNHGRRGLGFSPESQEGPAFRRGHGPRDANREELQEPLDKCHWNIGEDRFTHEELAAVPYAEEEPLTTLSDDEGLPVPEELEDADFIAMRARDSRVAGEKKRGRGLANRKMKKAAKLQKKLLAVEKRRERNSAAVSPQAQLYTEFRGSTERIIAPARSECISDAGEKNTSRREETSKERADKERKCRDVCSFLRSELGFALPHTFYSEWSINPSQSLVYLYVSCKDRVQQAEEFTKEAASGRPYRGFGTSTTAARAAEEHWKSKNFDTLVYYTVASRSSKITDRLL</sequence>
<evidence type="ECO:0000256" key="8">
    <source>
        <dbReference type="PROSITE-ProRule" id="PRU00282"/>
    </source>
</evidence>
<accession>A0A7J6PNZ3</accession>
<feature type="non-terminal residue" evidence="11">
    <location>
        <position position="1"/>
    </location>
</feature>
<feature type="region of interest" description="Disordered" evidence="10">
    <location>
        <begin position="366"/>
        <end position="390"/>
    </location>
</feature>
<comment type="caution">
    <text evidence="11">The sequence shown here is derived from an EMBL/GenBank/DDBJ whole genome shotgun (WGS) entry which is preliminary data.</text>
</comment>
<evidence type="ECO:0000256" key="2">
    <source>
        <dbReference type="ARBA" id="ARBA00006375"/>
    </source>
</evidence>
<comment type="similarity">
    <text evidence="2 9">Belongs to the mitochondrial carrier (TC 2.A.29) family.</text>
</comment>
<dbReference type="Pfam" id="PF00153">
    <property type="entry name" value="Mito_carr"/>
    <property type="match status" value="1"/>
</dbReference>
<dbReference type="GO" id="GO:0016020">
    <property type="term" value="C:membrane"/>
    <property type="evidence" value="ECO:0007669"/>
    <property type="project" value="UniProtKB-SubCell"/>
</dbReference>
<feature type="region of interest" description="Disordered" evidence="10">
    <location>
        <begin position="206"/>
        <end position="244"/>
    </location>
</feature>
<evidence type="ECO:0000256" key="10">
    <source>
        <dbReference type="SAM" id="MobiDB-lite"/>
    </source>
</evidence>
<dbReference type="GO" id="GO:0055085">
    <property type="term" value="P:transmembrane transport"/>
    <property type="evidence" value="ECO:0007669"/>
    <property type="project" value="InterPro"/>
</dbReference>
<dbReference type="SUPFAM" id="SSF103506">
    <property type="entry name" value="Mitochondrial carrier"/>
    <property type="match status" value="1"/>
</dbReference>
<keyword evidence="7 8" id="KW-0472">Membrane</keyword>
<dbReference type="AlphaFoldDB" id="A0A7J6PNZ3"/>
<evidence type="ECO:0000256" key="4">
    <source>
        <dbReference type="ARBA" id="ARBA00022692"/>
    </source>
</evidence>
<keyword evidence="5" id="KW-0677">Repeat</keyword>
<dbReference type="EMBL" id="JABANM010035559">
    <property type="protein sequence ID" value="KAF4697813.1"/>
    <property type="molecule type" value="Genomic_DNA"/>
</dbReference>
<dbReference type="Proteomes" id="UP000574390">
    <property type="component" value="Unassembled WGS sequence"/>
</dbReference>
<dbReference type="GO" id="GO:0006862">
    <property type="term" value="P:nucleotide transport"/>
    <property type="evidence" value="ECO:0007669"/>
    <property type="project" value="InterPro"/>
</dbReference>
<evidence type="ECO:0000256" key="6">
    <source>
        <dbReference type="ARBA" id="ARBA00022989"/>
    </source>
</evidence>
<dbReference type="InterPro" id="IPR023395">
    <property type="entry name" value="MCP_dom_sf"/>
</dbReference>
<dbReference type="InterPro" id="IPR018108">
    <property type="entry name" value="MCP_transmembrane"/>
</dbReference>
<feature type="compositionally biased region" description="Basic and acidic residues" evidence="10">
    <location>
        <begin position="374"/>
        <end position="390"/>
    </location>
</feature>
<keyword evidence="3 9" id="KW-0813">Transport</keyword>
<comment type="subcellular location">
    <subcellularLocation>
        <location evidence="1">Membrane</location>
        <topology evidence="1">Multi-pass membrane protein</topology>
    </subcellularLocation>
</comment>
<name>A0A7J6PNZ3_PEROL</name>
<keyword evidence="4 8" id="KW-0812">Transmembrane</keyword>
<dbReference type="PROSITE" id="PS50920">
    <property type="entry name" value="SOLCAR"/>
    <property type="match status" value="1"/>
</dbReference>
<feature type="repeat" description="Solcar" evidence="8">
    <location>
        <begin position="53"/>
        <end position="140"/>
    </location>
</feature>
<proteinExistence type="inferred from homology"/>
<evidence type="ECO:0000256" key="9">
    <source>
        <dbReference type="RuleBase" id="RU000488"/>
    </source>
</evidence>
<feature type="compositionally biased region" description="Basic and acidic residues" evidence="10">
    <location>
        <begin position="235"/>
        <end position="244"/>
    </location>
</feature>
<dbReference type="InterPro" id="IPR044712">
    <property type="entry name" value="SLC25A32-like"/>
</dbReference>
<gene>
    <name evidence="11" type="ORF">FOZ62_031504</name>
</gene>
<evidence type="ECO:0000313" key="12">
    <source>
        <dbReference type="Proteomes" id="UP000574390"/>
    </source>
</evidence>
<keyword evidence="6" id="KW-1133">Transmembrane helix</keyword>
<dbReference type="PANTHER" id="PTHR45683">
    <property type="entry name" value="MITOCHONDRIAL NICOTINAMIDE ADENINE DINUCLEOTIDE TRANSPORTER 1-RELATED-RELATED"/>
    <property type="match status" value="1"/>
</dbReference>
<evidence type="ECO:0000256" key="7">
    <source>
        <dbReference type="ARBA" id="ARBA00023136"/>
    </source>
</evidence>
<evidence type="ECO:0000256" key="1">
    <source>
        <dbReference type="ARBA" id="ARBA00004141"/>
    </source>
</evidence>
<dbReference type="Gene3D" id="1.50.40.10">
    <property type="entry name" value="Mitochondrial carrier domain"/>
    <property type="match status" value="1"/>
</dbReference>
<evidence type="ECO:0000256" key="5">
    <source>
        <dbReference type="ARBA" id="ARBA00022737"/>
    </source>
</evidence>
<reference evidence="11 12" key="1">
    <citation type="submission" date="2020-04" db="EMBL/GenBank/DDBJ databases">
        <title>Perkinsus olseni comparative genomics.</title>
        <authorList>
            <person name="Bogema D.R."/>
        </authorList>
    </citation>
    <scope>NUCLEOTIDE SEQUENCE [LARGE SCALE GENOMIC DNA]</scope>
    <source>
        <strain evidence="11">ATCC PRA-205</strain>
    </source>
</reference>
<protein>
    <submittedName>
        <fullName evidence="11">Uncharacterized protein</fullName>
    </submittedName>
</protein>
<evidence type="ECO:0000313" key="11">
    <source>
        <dbReference type="EMBL" id="KAF4697813.1"/>
    </source>
</evidence>
<organism evidence="11 12">
    <name type="scientific">Perkinsus olseni</name>
    <name type="common">Perkinsus atlanticus</name>
    <dbReference type="NCBI Taxonomy" id="32597"/>
    <lineage>
        <taxon>Eukaryota</taxon>
        <taxon>Sar</taxon>
        <taxon>Alveolata</taxon>
        <taxon>Perkinsozoa</taxon>
        <taxon>Perkinsea</taxon>
        <taxon>Perkinsida</taxon>
        <taxon>Perkinsidae</taxon>
        <taxon>Perkinsus</taxon>
    </lineage>
</organism>
<evidence type="ECO:0000256" key="3">
    <source>
        <dbReference type="ARBA" id="ARBA00022448"/>
    </source>
</evidence>